<evidence type="ECO:0000313" key="2">
    <source>
        <dbReference type="Proteomes" id="UP000294829"/>
    </source>
</evidence>
<dbReference type="RefSeq" id="WP_133330069.1">
    <property type="nucleotide sequence ID" value="NZ_SMYL01000009.1"/>
</dbReference>
<dbReference type="OrthoDB" id="5673400at2"/>
<evidence type="ECO:0000313" key="1">
    <source>
        <dbReference type="EMBL" id="TDK63556.1"/>
    </source>
</evidence>
<accession>A0A4R5VWJ7</accession>
<dbReference type="Proteomes" id="UP000294829">
    <property type="component" value="Unassembled WGS sequence"/>
</dbReference>
<name>A0A4R5VWJ7_9BURK</name>
<keyword evidence="2" id="KW-1185">Reference proteome</keyword>
<dbReference type="EMBL" id="SMYL01000009">
    <property type="protein sequence ID" value="TDK63556.1"/>
    <property type="molecule type" value="Genomic_DNA"/>
</dbReference>
<gene>
    <name evidence="1" type="ORF">E2I14_15255</name>
</gene>
<organism evidence="1 2">
    <name type="scientific">Sapientia aquatica</name>
    <dbReference type="NCBI Taxonomy" id="1549640"/>
    <lineage>
        <taxon>Bacteria</taxon>
        <taxon>Pseudomonadati</taxon>
        <taxon>Pseudomonadota</taxon>
        <taxon>Betaproteobacteria</taxon>
        <taxon>Burkholderiales</taxon>
        <taxon>Oxalobacteraceae</taxon>
        <taxon>Sapientia</taxon>
    </lineage>
</organism>
<sequence>MTINQDIIQPQLGALVDLYQLDATAIGSSVFYFTAATDNGANVSFGGQVYIPMPIEATGFQASSDGSLPRPKLQLSNVNKFLQPYLLSFRYFQGAKVTRIRTFDKYLDGHPSADSTQRLPDQIWYIDQMETMTKQTVVFSLVSPLDRPSVKLPARQILRDNGFPGAGFPYLT</sequence>
<dbReference type="GO" id="GO:0051536">
    <property type="term" value="F:iron-sulfur cluster binding"/>
    <property type="evidence" value="ECO:0007669"/>
    <property type="project" value="InterPro"/>
</dbReference>
<proteinExistence type="predicted"/>
<comment type="caution">
    <text evidence="1">The sequence shown here is derived from an EMBL/GenBank/DDBJ whole genome shotgun (WGS) entry which is preliminary data.</text>
</comment>
<dbReference type="GO" id="GO:0046718">
    <property type="term" value="P:symbiont entry into host cell"/>
    <property type="evidence" value="ECO:0007669"/>
    <property type="project" value="InterPro"/>
</dbReference>
<dbReference type="GO" id="GO:0030430">
    <property type="term" value="C:host cell cytoplasm"/>
    <property type="evidence" value="ECO:0007669"/>
    <property type="project" value="InterPro"/>
</dbReference>
<reference evidence="1 2" key="1">
    <citation type="submission" date="2019-03" db="EMBL/GenBank/DDBJ databases">
        <title>Sapientia aquatica gen. nov., sp. nov., isolated from a crater lake.</title>
        <authorList>
            <person name="Felfoldi T."/>
            <person name="Szabo A."/>
            <person name="Toth E."/>
            <person name="Schumann P."/>
            <person name="Keki Z."/>
            <person name="Marialigeti K."/>
            <person name="Mathe I."/>
        </authorList>
    </citation>
    <scope>NUCLEOTIDE SEQUENCE [LARGE SCALE GENOMIC DNA]</scope>
    <source>
        <strain evidence="1 2">SA-152</strain>
    </source>
</reference>
<dbReference type="NCBIfam" id="TIGR01600">
    <property type="entry name" value="phage_tail_L"/>
    <property type="match status" value="1"/>
</dbReference>
<dbReference type="InterPro" id="IPR006487">
    <property type="entry name" value="Phage_lambda_L"/>
</dbReference>
<protein>
    <submittedName>
        <fullName evidence="1">Phage minor tail protein L</fullName>
    </submittedName>
</protein>
<dbReference type="Pfam" id="PF05100">
    <property type="entry name" value="Phage_tail_L"/>
    <property type="match status" value="1"/>
</dbReference>
<dbReference type="AlphaFoldDB" id="A0A4R5VWJ7"/>